<dbReference type="RefSeq" id="WP_136915623.1">
    <property type="nucleotide sequence ID" value="NZ_CP039371.1"/>
</dbReference>
<name>A0A4D6XCR7_PSEPU</name>
<dbReference type="AlphaFoldDB" id="A0A4D6XCR7"/>
<feature type="domain" description="VOC" evidence="2">
    <location>
        <begin position="151"/>
        <end position="277"/>
    </location>
</feature>
<dbReference type="InterPro" id="IPR051785">
    <property type="entry name" value="MMCE/EMCE_epimerase"/>
</dbReference>
<keyword evidence="1" id="KW-0479">Metal-binding</keyword>
<evidence type="ECO:0000313" key="3">
    <source>
        <dbReference type="EMBL" id="QCI13504.1"/>
    </source>
</evidence>
<dbReference type="Proteomes" id="UP000298551">
    <property type="component" value="Chromosome"/>
</dbReference>
<dbReference type="GO" id="GO:0046491">
    <property type="term" value="P:L-methylmalonyl-CoA metabolic process"/>
    <property type="evidence" value="ECO:0007669"/>
    <property type="project" value="TreeGrafter"/>
</dbReference>
<dbReference type="OrthoDB" id="6909416at2"/>
<dbReference type="GO" id="GO:0004493">
    <property type="term" value="F:methylmalonyl-CoA epimerase activity"/>
    <property type="evidence" value="ECO:0007669"/>
    <property type="project" value="TreeGrafter"/>
</dbReference>
<evidence type="ECO:0000313" key="4">
    <source>
        <dbReference type="Proteomes" id="UP000298551"/>
    </source>
</evidence>
<dbReference type="GO" id="GO:0046872">
    <property type="term" value="F:metal ion binding"/>
    <property type="evidence" value="ECO:0007669"/>
    <property type="project" value="UniProtKB-KW"/>
</dbReference>
<dbReference type="PANTHER" id="PTHR43048">
    <property type="entry name" value="METHYLMALONYL-COA EPIMERASE"/>
    <property type="match status" value="1"/>
</dbReference>
<dbReference type="EMBL" id="CP039371">
    <property type="protein sequence ID" value="QCI13504.1"/>
    <property type="molecule type" value="Genomic_DNA"/>
</dbReference>
<evidence type="ECO:0000256" key="1">
    <source>
        <dbReference type="ARBA" id="ARBA00022723"/>
    </source>
</evidence>
<dbReference type="PROSITE" id="PS00934">
    <property type="entry name" value="GLYOXALASE_I_1"/>
    <property type="match status" value="1"/>
</dbReference>
<accession>A0A4D6XCR7</accession>
<dbReference type="PANTHER" id="PTHR43048:SF3">
    <property type="entry name" value="METHYLMALONYL-COA EPIMERASE, MITOCHONDRIAL"/>
    <property type="match status" value="1"/>
</dbReference>
<dbReference type="Gene3D" id="3.10.180.10">
    <property type="entry name" value="2,3-Dihydroxybiphenyl 1,2-Dioxygenase, domain 1"/>
    <property type="match status" value="2"/>
</dbReference>
<dbReference type="InterPro" id="IPR004360">
    <property type="entry name" value="Glyas_Fos-R_dOase_dom"/>
</dbReference>
<sequence>MIIIEDIAFVRYQVTDLGKMQGFLEDFGMQRVALTATALYMRGAGTAHHCHISELGKRNAAVGFGVFARSLADLQKLAAQTGMPVEDNPEPGGGKRVRLLDPAGFRLDVIHGQARHEPLPGRAPVLMNASSERQRFGRTVRVGRAPSQVMRLGHVAVLVPDFTASLAFYRDVLGMRISDTYWAGEESNTIAAFLHCGLGDQWTDHHTVALIASEEPNARFDHAAFEVLDLDDLHQGSEHLKAQGYRHSWGVGRHVQGSQIFDYWRDPFGNKIEHWTDGDLVNDSTPTGHAQISNDELSQWAPPLNPEFFN</sequence>
<protein>
    <submittedName>
        <fullName evidence="3">Glyoxalase</fullName>
    </submittedName>
</protein>
<dbReference type="SUPFAM" id="SSF54593">
    <property type="entry name" value="Glyoxalase/Bleomycin resistance protein/Dihydroxybiphenyl dioxygenase"/>
    <property type="match status" value="1"/>
</dbReference>
<proteinExistence type="predicted"/>
<reference evidence="4" key="1">
    <citation type="submission" date="2019-04" db="EMBL/GenBank/DDBJ databases">
        <title>Genome sequence of Pseudomonas putida 1290, an auxin catabolizing strain.</title>
        <authorList>
            <person name="Laird T.S."/>
            <person name="Leveau J.H.J."/>
        </authorList>
    </citation>
    <scope>NUCLEOTIDE SEQUENCE [LARGE SCALE GENOMIC DNA]</scope>
    <source>
        <strain evidence="4">1290</strain>
    </source>
</reference>
<organism evidence="3 4">
    <name type="scientific">Pseudomonas putida</name>
    <name type="common">Arthrobacter siderocapsulatus</name>
    <dbReference type="NCBI Taxonomy" id="303"/>
    <lineage>
        <taxon>Bacteria</taxon>
        <taxon>Pseudomonadati</taxon>
        <taxon>Pseudomonadota</taxon>
        <taxon>Gammaproteobacteria</taxon>
        <taxon>Pseudomonadales</taxon>
        <taxon>Pseudomonadaceae</taxon>
        <taxon>Pseudomonas</taxon>
    </lineage>
</organism>
<evidence type="ECO:0000259" key="2">
    <source>
        <dbReference type="PROSITE" id="PS51819"/>
    </source>
</evidence>
<dbReference type="GO" id="GO:0004462">
    <property type="term" value="F:lactoylglutathione lyase activity"/>
    <property type="evidence" value="ECO:0007669"/>
    <property type="project" value="InterPro"/>
</dbReference>
<gene>
    <name evidence="3" type="ORF">E6B08_20040</name>
</gene>
<dbReference type="InterPro" id="IPR029068">
    <property type="entry name" value="Glyas_Bleomycin-R_OHBP_Dase"/>
</dbReference>
<dbReference type="InterPro" id="IPR018146">
    <property type="entry name" value="Glyoxalase_1_CS"/>
</dbReference>
<dbReference type="InterPro" id="IPR037523">
    <property type="entry name" value="VOC_core"/>
</dbReference>
<dbReference type="PROSITE" id="PS51819">
    <property type="entry name" value="VOC"/>
    <property type="match status" value="1"/>
</dbReference>
<dbReference type="Pfam" id="PF00903">
    <property type="entry name" value="Glyoxalase"/>
    <property type="match status" value="1"/>
</dbReference>